<name>A0ABN8J607_9NEOP</name>
<keyword evidence="2" id="KW-1185">Reference proteome</keyword>
<feature type="non-terminal residue" evidence="1">
    <location>
        <position position="1"/>
    </location>
</feature>
<reference evidence="1" key="1">
    <citation type="submission" date="2022-03" db="EMBL/GenBank/DDBJ databases">
        <authorList>
            <person name="Martin H S."/>
        </authorList>
    </citation>
    <scope>NUCLEOTIDE SEQUENCE</scope>
</reference>
<gene>
    <name evidence="1" type="ORF">IPOD504_LOCUS16288</name>
</gene>
<evidence type="ECO:0008006" key="3">
    <source>
        <dbReference type="Google" id="ProtNLM"/>
    </source>
</evidence>
<evidence type="ECO:0000313" key="2">
    <source>
        <dbReference type="Proteomes" id="UP000837857"/>
    </source>
</evidence>
<sequence length="66" mass="7555">MLQTIATPIPICQKKKTVIMALNQATAIRKKYRRGYLIQMSNILLKKGIQTRNQRNGNIIALKTMI</sequence>
<evidence type="ECO:0000313" key="1">
    <source>
        <dbReference type="EMBL" id="CAH2074871.1"/>
    </source>
</evidence>
<protein>
    <recommendedName>
        <fullName evidence="3">Ribosomal protein L20</fullName>
    </recommendedName>
</protein>
<dbReference type="EMBL" id="OW152820">
    <property type="protein sequence ID" value="CAH2074871.1"/>
    <property type="molecule type" value="Genomic_DNA"/>
</dbReference>
<accession>A0ABN8J607</accession>
<proteinExistence type="predicted"/>
<organism evidence="1 2">
    <name type="scientific">Iphiclides podalirius</name>
    <name type="common">scarce swallowtail</name>
    <dbReference type="NCBI Taxonomy" id="110791"/>
    <lineage>
        <taxon>Eukaryota</taxon>
        <taxon>Metazoa</taxon>
        <taxon>Ecdysozoa</taxon>
        <taxon>Arthropoda</taxon>
        <taxon>Hexapoda</taxon>
        <taxon>Insecta</taxon>
        <taxon>Pterygota</taxon>
        <taxon>Neoptera</taxon>
        <taxon>Endopterygota</taxon>
        <taxon>Lepidoptera</taxon>
        <taxon>Glossata</taxon>
        <taxon>Ditrysia</taxon>
        <taxon>Papilionoidea</taxon>
        <taxon>Papilionidae</taxon>
        <taxon>Papilioninae</taxon>
        <taxon>Iphiclides</taxon>
    </lineage>
</organism>
<dbReference type="Proteomes" id="UP000837857">
    <property type="component" value="Chromosome 8"/>
</dbReference>